<keyword evidence="7" id="KW-0732">Signal</keyword>
<dbReference type="PROSITE" id="PS51007">
    <property type="entry name" value="CYTC"/>
    <property type="match status" value="2"/>
</dbReference>
<accession>A0ABS9Z1Y8</accession>
<evidence type="ECO:0000313" key="10">
    <source>
        <dbReference type="Proteomes" id="UP001139104"/>
    </source>
</evidence>
<feature type="domain" description="Cytochrome c" evidence="8">
    <location>
        <begin position="126"/>
        <end position="213"/>
    </location>
</feature>
<evidence type="ECO:0000256" key="1">
    <source>
        <dbReference type="ARBA" id="ARBA00022448"/>
    </source>
</evidence>
<evidence type="ECO:0000256" key="3">
    <source>
        <dbReference type="ARBA" id="ARBA00022723"/>
    </source>
</evidence>
<keyword evidence="3 6" id="KW-0479">Metal-binding</keyword>
<gene>
    <name evidence="9" type="ORF">K2U94_02415</name>
</gene>
<name>A0ABS9Z1Y8_9HYPH</name>
<keyword evidence="5 6" id="KW-0408">Iron</keyword>
<dbReference type="EMBL" id="JAIVFP010000001">
    <property type="protein sequence ID" value="MCI4681633.1"/>
    <property type="molecule type" value="Genomic_DNA"/>
</dbReference>
<feature type="signal peptide" evidence="7">
    <location>
        <begin position="1"/>
        <end position="23"/>
    </location>
</feature>
<evidence type="ECO:0000256" key="6">
    <source>
        <dbReference type="PROSITE-ProRule" id="PRU00433"/>
    </source>
</evidence>
<comment type="caution">
    <text evidence="9">The sequence shown here is derived from an EMBL/GenBank/DDBJ whole genome shotgun (WGS) entry which is preliminary data.</text>
</comment>
<evidence type="ECO:0000256" key="7">
    <source>
        <dbReference type="SAM" id="SignalP"/>
    </source>
</evidence>
<keyword evidence="4" id="KW-0249">Electron transport</keyword>
<dbReference type="PANTHER" id="PTHR33751">
    <property type="entry name" value="CBB3-TYPE CYTOCHROME C OXIDASE SUBUNIT FIXP"/>
    <property type="match status" value="1"/>
</dbReference>
<dbReference type="InterPro" id="IPR036909">
    <property type="entry name" value="Cyt_c-like_dom_sf"/>
</dbReference>
<keyword evidence="2 6" id="KW-0349">Heme</keyword>
<dbReference type="Pfam" id="PF00034">
    <property type="entry name" value="Cytochrom_C"/>
    <property type="match status" value="2"/>
</dbReference>
<dbReference type="SUPFAM" id="SSF46626">
    <property type="entry name" value="Cytochrome c"/>
    <property type="match status" value="2"/>
</dbReference>
<dbReference type="Gene3D" id="1.10.760.10">
    <property type="entry name" value="Cytochrome c-like domain"/>
    <property type="match status" value="2"/>
</dbReference>
<feature type="chain" id="PRO_5047292788" evidence="7">
    <location>
        <begin position="24"/>
        <end position="219"/>
    </location>
</feature>
<evidence type="ECO:0000259" key="8">
    <source>
        <dbReference type="PROSITE" id="PS51007"/>
    </source>
</evidence>
<evidence type="ECO:0000256" key="4">
    <source>
        <dbReference type="ARBA" id="ARBA00022982"/>
    </source>
</evidence>
<keyword evidence="10" id="KW-1185">Reference proteome</keyword>
<evidence type="ECO:0000256" key="5">
    <source>
        <dbReference type="ARBA" id="ARBA00023004"/>
    </source>
</evidence>
<proteinExistence type="predicted"/>
<evidence type="ECO:0000313" key="9">
    <source>
        <dbReference type="EMBL" id="MCI4681633.1"/>
    </source>
</evidence>
<dbReference type="RefSeq" id="WP_243065687.1">
    <property type="nucleotide sequence ID" value="NZ_JAIVFK010000007.1"/>
</dbReference>
<keyword evidence="1" id="KW-0813">Transport</keyword>
<dbReference type="InterPro" id="IPR009056">
    <property type="entry name" value="Cyt_c-like_dom"/>
</dbReference>
<organism evidence="9 10">
    <name type="scientific">Candidatus Rhodoblastus alkanivorans</name>
    <dbReference type="NCBI Taxonomy" id="2954117"/>
    <lineage>
        <taxon>Bacteria</taxon>
        <taxon>Pseudomonadati</taxon>
        <taxon>Pseudomonadota</taxon>
        <taxon>Alphaproteobacteria</taxon>
        <taxon>Hyphomicrobiales</taxon>
        <taxon>Rhodoblastaceae</taxon>
        <taxon>Rhodoblastus</taxon>
    </lineage>
</organism>
<sequence length="219" mass="23444">MKNLGLTIASLAISLWAAGPLHAQPDAPYPFALLPLPPASGPPVKDCAFCHGVSAQGLAVAPRLAGQRAGYIIKEINAFHDHLRDNPYSKLYMWNAAANLKPDTARALADYFSHEAPRPADDGNRALVDQGRALYQQGDAEANIVTCVACHGPNAEGVGAIPRLGGLSYSYLKRRMEQWNEGYHPAAKPMPQVTRNLSAGQIDALASYLSFLDGQAASR</sequence>
<reference evidence="9" key="1">
    <citation type="journal article" date="2022" name="ISME J.">
        <title>Identification of active gaseous-alkane degraders at natural gas seeps.</title>
        <authorList>
            <person name="Farhan Ul Haque M."/>
            <person name="Hernandez M."/>
            <person name="Crombie A.T."/>
            <person name="Murrell J.C."/>
        </authorList>
    </citation>
    <scope>NUCLEOTIDE SEQUENCE</scope>
    <source>
        <strain evidence="9">PC2</strain>
    </source>
</reference>
<dbReference type="PANTHER" id="PTHR33751:SF9">
    <property type="entry name" value="CYTOCHROME C4"/>
    <property type="match status" value="1"/>
</dbReference>
<protein>
    <submittedName>
        <fullName evidence="9">Cytochrome c</fullName>
    </submittedName>
</protein>
<feature type="domain" description="Cytochrome c" evidence="8">
    <location>
        <begin position="25"/>
        <end position="116"/>
    </location>
</feature>
<evidence type="ECO:0000256" key="2">
    <source>
        <dbReference type="ARBA" id="ARBA00022617"/>
    </source>
</evidence>
<dbReference type="Proteomes" id="UP001139104">
    <property type="component" value="Unassembled WGS sequence"/>
</dbReference>
<dbReference type="InterPro" id="IPR050597">
    <property type="entry name" value="Cytochrome_c_Oxidase_Subunit"/>
</dbReference>